<reference evidence="3" key="2">
    <citation type="journal article" date="2024" name="Plant">
        <title>Genomic evolution and insights into agronomic trait innovations of Sesamum species.</title>
        <authorList>
            <person name="Miao H."/>
            <person name="Wang L."/>
            <person name="Qu L."/>
            <person name="Liu H."/>
            <person name="Sun Y."/>
            <person name="Le M."/>
            <person name="Wang Q."/>
            <person name="Wei S."/>
            <person name="Zheng Y."/>
            <person name="Lin W."/>
            <person name="Duan Y."/>
            <person name="Cao H."/>
            <person name="Xiong S."/>
            <person name="Wang X."/>
            <person name="Wei L."/>
            <person name="Li C."/>
            <person name="Ma Q."/>
            <person name="Ju M."/>
            <person name="Zhao R."/>
            <person name="Li G."/>
            <person name="Mu C."/>
            <person name="Tian Q."/>
            <person name="Mei H."/>
            <person name="Zhang T."/>
            <person name="Gao T."/>
            <person name="Zhang H."/>
        </authorList>
    </citation>
    <scope>NUCLEOTIDE SEQUENCE</scope>
    <source>
        <strain evidence="3">G02</strain>
    </source>
</reference>
<dbReference type="GO" id="GO:0008270">
    <property type="term" value="F:zinc ion binding"/>
    <property type="evidence" value="ECO:0007669"/>
    <property type="project" value="InterPro"/>
</dbReference>
<dbReference type="GO" id="GO:0003723">
    <property type="term" value="F:RNA binding"/>
    <property type="evidence" value="ECO:0007669"/>
    <property type="project" value="InterPro"/>
</dbReference>
<comment type="similarity">
    <text evidence="1">Belongs to the PPR family. PCMP-H subfamily.</text>
</comment>
<gene>
    <name evidence="3" type="ORF">Sradi_4318800</name>
</gene>
<proteinExistence type="inferred from homology"/>
<dbReference type="EMBL" id="JACGWJ010000019">
    <property type="protein sequence ID" value="KAL0344875.1"/>
    <property type="molecule type" value="Genomic_DNA"/>
</dbReference>
<dbReference type="PANTHER" id="PTHR47926:SF382">
    <property type="entry name" value="PENTACOTRIPEPTIDE-REPEAT REGION OF PRORP DOMAIN-CONTAINING PROTEIN"/>
    <property type="match status" value="1"/>
</dbReference>
<dbReference type="InterPro" id="IPR046848">
    <property type="entry name" value="E_motif"/>
</dbReference>
<name>A0AAW2NPP7_SESRA</name>
<dbReference type="PANTHER" id="PTHR47926">
    <property type="entry name" value="PENTATRICOPEPTIDE REPEAT-CONTAINING PROTEIN"/>
    <property type="match status" value="1"/>
</dbReference>
<accession>A0AAW2NPP7</accession>
<dbReference type="Pfam" id="PF20431">
    <property type="entry name" value="E_motif"/>
    <property type="match status" value="1"/>
</dbReference>
<comment type="caution">
    <text evidence="3">The sequence shown here is derived from an EMBL/GenBank/DDBJ whole genome shotgun (WGS) entry which is preliminary data.</text>
</comment>
<protein>
    <submittedName>
        <fullName evidence="3">Pentatricopeptide repeat-containing protein</fullName>
    </submittedName>
</protein>
<sequence>MPMQPDHVIWSALLAACRKHGEKKLASLASSKLKELDPENSLGYVLISNIYCSTNSFDEADSVRMKMNRAGVRKEPGLSWIEIRHRMHEFASGGARHPQIKAIRANMEKLSGELKKMGYVPETSSVLFDVEEEHKEEQVHHHSEKLALVFYLMNAADSNSHGNVIKIIKNIRICSDCHNFMRLASKLIEKVIIVRDANRFHHFKDGACSCNDYW</sequence>
<feature type="domain" description="DYW" evidence="2">
    <location>
        <begin position="118"/>
        <end position="214"/>
    </location>
</feature>
<evidence type="ECO:0000256" key="1">
    <source>
        <dbReference type="ARBA" id="ARBA00006643"/>
    </source>
</evidence>
<dbReference type="InterPro" id="IPR032867">
    <property type="entry name" value="DYW_dom"/>
</dbReference>
<evidence type="ECO:0000259" key="2">
    <source>
        <dbReference type="Pfam" id="PF14432"/>
    </source>
</evidence>
<dbReference type="Pfam" id="PF14432">
    <property type="entry name" value="DYW_deaminase"/>
    <property type="match status" value="1"/>
</dbReference>
<reference evidence="3" key="1">
    <citation type="submission" date="2020-06" db="EMBL/GenBank/DDBJ databases">
        <authorList>
            <person name="Li T."/>
            <person name="Hu X."/>
            <person name="Zhang T."/>
            <person name="Song X."/>
            <person name="Zhang H."/>
            <person name="Dai N."/>
            <person name="Sheng W."/>
            <person name="Hou X."/>
            <person name="Wei L."/>
        </authorList>
    </citation>
    <scope>NUCLEOTIDE SEQUENCE</scope>
    <source>
        <strain evidence="3">G02</strain>
        <tissue evidence="3">Leaf</tissue>
    </source>
</reference>
<evidence type="ECO:0000313" key="3">
    <source>
        <dbReference type="EMBL" id="KAL0344875.1"/>
    </source>
</evidence>
<dbReference type="GO" id="GO:0009451">
    <property type="term" value="P:RNA modification"/>
    <property type="evidence" value="ECO:0007669"/>
    <property type="project" value="InterPro"/>
</dbReference>
<dbReference type="AlphaFoldDB" id="A0AAW2NPP7"/>
<organism evidence="3">
    <name type="scientific">Sesamum radiatum</name>
    <name type="common">Black benniseed</name>
    <dbReference type="NCBI Taxonomy" id="300843"/>
    <lineage>
        <taxon>Eukaryota</taxon>
        <taxon>Viridiplantae</taxon>
        <taxon>Streptophyta</taxon>
        <taxon>Embryophyta</taxon>
        <taxon>Tracheophyta</taxon>
        <taxon>Spermatophyta</taxon>
        <taxon>Magnoliopsida</taxon>
        <taxon>eudicotyledons</taxon>
        <taxon>Gunneridae</taxon>
        <taxon>Pentapetalae</taxon>
        <taxon>asterids</taxon>
        <taxon>lamiids</taxon>
        <taxon>Lamiales</taxon>
        <taxon>Pedaliaceae</taxon>
        <taxon>Sesamum</taxon>
    </lineage>
</organism>
<dbReference type="InterPro" id="IPR046960">
    <property type="entry name" value="PPR_At4g14850-like_plant"/>
</dbReference>